<dbReference type="Gene3D" id="3.30.300.30">
    <property type="match status" value="1"/>
</dbReference>
<dbReference type="InterPro" id="IPR045851">
    <property type="entry name" value="AMP-bd_C_sf"/>
</dbReference>
<dbReference type="Pfam" id="PF00501">
    <property type="entry name" value="AMP-binding"/>
    <property type="match status" value="1"/>
</dbReference>
<dbReference type="InParanoid" id="A0A1B7MPX1"/>
<evidence type="ECO:0000259" key="1">
    <source>
        <dbReference type="Pfam" id="PF00501"/>
    </source>
</evidence>
<dbReference type="PROSITE" id="PS00455">
    <property type="entry name" value="AMP_BINDING"/>
    <property type="match status" value="1"/>
</dbReference>
<proteinExistence type="predicted"/>
<dbReference type="InterPro" id="IPR042099">
    <property type="entry name" value="ANL_N_sf"/>
</dbReference>
<protein>
    <submittedName>
        <fullName evidence="2">Acetyl-CoA synthetase-like protein</fullName>
    </submittedName>
</protein>
<dbReference type="SUPFAM" id="SSF56801">
    <property type="entry name" value="Acetyl-CoA synthetase-like"/>
    <property type="match status" value="1"/>
</dbReference>
<dbReference type="InterPro" id="IPR050237">
    <property type="entry name" value="ATP-dep_AMP-bd_enzyme"/>
</dbReference>
<dbReference type="PANTHER" id="PTHR43767:SF1">
    <property type="entry name" value="NONRIBOSOMAL PEPTIDE SYNTHASE PES1 (EUROFUNG)-RELATED"/>
    <property type="match status" value="1"/>
</dbReference>
<dbReference type="EMBL" id="KV448589">
    <property type="protein sequence ID" value="OAX34611.1"/>
    <property type="molecule type" value="Genomic_DNA"/>
</dbReference>
<dbReference type="Proteomes" id="UP000092154">
    <property type="component" value="Unassembled WGS sequence"/>
</dbReference>
<dbReference type="InterPro" id="IPR020845">
    <property type="entry name" value="AMP-binding_CS"/>
</dbReference>
<dbReference type="GO" id="GO:0016878">
    <property type="term" value="F:acid-thiol ligase activity"/>
    <property type="evidence" value="ECO:0007669"/>
    <property type="project" value="UniProtKB-ARBA"/>
</dbReference>
<dbReference type="AlphaFoldDB" id="A0A1B7MPX1"/>
<organism evidence="2 3">
    <name type="scientific">Rhizopogon vinicolor AM-OR11-026</name>
    <dbReference type="NCBI Taxonomy" id="1314800"/>
    <lineage>
        <taxon>Eukaryota</taxon>
        <taxon>Fungi</taxon>
        <taxon>Dikarya</taxon>
        <taxon>Basidiomycota</taxon>
        <taxon>Agaricomycotina</taxon>
        <taxon>Agaricomycetes</taxon>
        <taxon>Agaricomycetidae</taxon>
        <taxon>Boletales</taxon>
        <taxon>Suillineae</taxon>
        <taxon>Rhizopogonaceae</taxon>
        <taxon>Rhizopogon</taxon>
    </lineage>
</organism>
<sequence>MSPALPVTLNDILSQAAEFYPSHKLRFITPSAHDSSIVKTFSSFNRYARNLARAMLEWGKPAGSVIVVYLTEHEDNMAAIWACLLAGYIPCLQPALSAQKAHKEGHVAHLKNLFSSATWLTTEAGAEQVNSSDLEIKFLSELKASALNYNVPADWVAHTAQPDDEAILFLTSGSTGFSKAVVHTHRTILAACYAKGEAYGLTPNTNVLNWVGFDHAASSLEMHLVPLLFGASQIHVHTSAILYDPLRFLRLIDENCINIAFSPNSLLAKLAQDLEKRSDLIGTFGLSSIKRINSGGEAVISKTAQSFVAVLKKLARDPFKVYLVISPGFGTTETCAGCIYDLVDLATTEPKREFLDLGRPIRGCEMRIVDPEDGKMVRADGDSGELQIRGSMIFVRYYNNTEATSSSFVEDGWYRTGDLGIIENGILRLSGRIKDIVKVHGISYGIPELETYLQTVEGVAHSFLAVAPYHAPGQETERFIIFYSPTFDLNGEGASMKLFATHRGLRDISVKMTTHRPQFIIPIPINEMEKTTLGKLSRERLISLFKQGELAKHIAHAEELLCEARGTTETMDDVDDLKCCALDTA</sequence>
<dbReference type="OrthoDB" id="288590at2759"/>
<dbReference type="InterPro" id="IPR000873">
    <property type="entry name" value="AMP-dep_synth/lig_dom"/>
</dbReference>
<dbReference type="PANTHER" id="PTHR43767">
    <property type="entry name" value="LONG-CHAIN-FATTY-ACID--COA LIGASE"/>
    <property type="match status" value="1"/>
</dbReference>
<gene>
    <name evidence="2" type="ORF">K503DRAFT_430612</name>
</gene>
<dbReference type="STRING" id="1314800.A0A1B7MPX1"/>
<evidence type="ECO:0000313" key="2">
    <source>
        <dbReference type="EMBL" id="OAX34611.1"/>
    </source>
</evidence>
<name>A0A1B7MPX1_9AGAM</name>
<accession>A0A1B7MPX1</accession>
<keyword evidence="3" id="KW-1185">Reference proteome</keyword>
<evidence type="ECO:0000313" key="3">
    <source>
        <dbReference type="Proteomes" id="UP000092154"/>
    </source>
</evidence>
<feature type="domain" description="AMP-dependent synthetase/ligase" evidence="1">
    <location>
        <begin position="35"/>
        <end position="398"/>
    </location>
</feature>
<reference evidence="2 3" key="1">
    <citation type="submission" date="2016-06" db="EMBL/GenBank/DDBJ databases">
        <title>Comparative genomics of the ectomycorrhizal sister species Rhizopogon vinicolor and Rhizopogon vesiculosus (Basidiomycota: Boletales) reveals a divergence of the mating type B locus.</title>
        <authorList>
            <consortium name="DOE Joint Genome Institute"/>
            <person name="Mujic A.B."/>
            <person name="Kuo A."/>
            <person name="Tritt A."/>
            <person name="Lipzen A."/>
            <person name="Chen C."/>
            <person name="Johnson J."/>
            <person name="Sharma A."/>
            <person name="Barry K."/>
            <person name="Grigoriev I.V."/>
            <person name="Spatafora J.W."/>
        </authorList>
    </citation>
    <scope>NUCLEOTIDE SEQUENCE [LARGE SCALE GENOMIC DNA]</scope>
    <source>
        <strain evidence="2 3">AM-OR11-026</strain>
    </source>
</reference>
<dbReference type="Gene3D" id="3.40.50.12780">
    <property type="entry name" value="N-terminal domain of ligase-like"/>
    <property type="match status" value="1"/>
</dbReference>